<dbReference type="NCBIfam" id="TIGR01730">
    <property type="entry name" value="RND_mfp"/>
    <property type="match status" value="1"/>
</dbReference>
<evidence type="ECO:0000256" key="1">
    <source>
        <dbReference type="ARBA" id="ARBA00009477"/>
    </source>
</evidence>
<evidence type="ECO:0000313" key="5">
    <source>
        <dbReference type="EMBL" id="TAA47054.1"/>
    </source>
</evidence>
<gene>
    <name evidence="5" type="ORF">EXY25_07350</name>
</gene>
<keyword evidence="2" id="KW-0175">Coiled coil</keyword>
<dbReference type="Gene3D" id="2.40.50.100">
    <property type="match status" value="1"/>
</dbReference>
<keyword evidence="6" id="KW-1185">Reference proteome</keyword>
<comment type="caution">
    <text evidence="5">The sequence shown here is derived from an EMBL/GenBank/DDBJ whole genome shotgun (WGS) entry which is preliminary data.</text>
</comment>
<comment type="similarity">
    <text evidence="1">Belongs to the membrane fusion protein (MFP) (TC 8.A.1) family.</text>
</comment>
<dbReference type="RefSeq" id="WP_130566273.1">
    <property type="nucleotide sequence ID" value="NZ_SHLY01000002.1"/>
</dbReference>
<dbReference type="InterPro" id="IPR006143">
    <property type="entry name" value="RND_pump_MFP"/>
</dbReference>
<evidence type="ECO:0000259" key="4">
    <source>
        <dbReference type="Pfam" id="PF25967"/>
    </source>
</evidence>
<proteinExistence type="inferred from homology"/>
<dbReference type="Pfam" id="PF25967">
    <property type="entry name" value="RND-MFP_C"/>
    <property type="match status" value="1"/>
</dbReference>
<keyword evidence="3" id="KW-0732">Signal</keyword>
<feature type="chain" id="PRO_5046406519" evidence="3">
    <location>
        <begin position="20"/>
        <end position="384"/>
    </location>
</feature>
<dbReference type="Gene3D" id="1.10.287.470">
    <property type="entry name" value="Helix hairpin bin"/>
    <property type="match status" value="1"/>
</dbReference>
<dbReference type="Gene3D" id="2.40.420.20">
    <property type="match status" value="1"/>
</dbReference>
<dbReference type="PANTHER" id="PTHR30469">
    <property type="entry name" value="MULTIDRUG RESISTANCE PROTEIN MDTA"/>
    <property type="match status" value="1"/>
</dbReference>
<dbReference type="InterPro" id="IPR058627">
    <property type="entry name" value="MdtA-like_C"/>
</dbReference>
<accession>A0ABY1WQP9</accession>
<evidence type="ECO:0000256" key="3">
    <source>
        <dbReference type="SAM" id="SignalP"/>
    </source>
</evidence>
<feature type="domain" description="Multidrug resistance protein MdtA-like C-terminal permuted SH3" evidence="4">
    <location>
        <begin position="310"/>
        <end position="357"/>
    </location>
</feature>
<dbReference type="Gene3D" id="2.40.30.170">
    <property type="match status" value="1"/>
</dbReference>
<sequence>MNKKWLKWVVPLAVLGAGAAGMMAIGATAQKSEETAAVDTRPTVSIQTLEAIDFQVKIASYGEVKPLESTMLAAQVSGEVVNWNPNFTAGGLVKRNDILFSIEKDNYEVAVLQAEANLSRARAALIEEQAKSQVAQTEASRMKDRKVSDLYLRKPQVMSAKADVQSAEAALKLARRDLENCEVRAPYDALVIERDLGAGQFVNVGDKVGELSSIESAEVVFPIPGFDSAFLPNELTGRIATVMTKGRLPVVRQATIDRDLGIVDNATRMGHLVARIDDPYSLNSDAPKLKFGSYVEVGFDGIVLSGVYQVSQDLISNRTAWLLDAENKLQPVQVDVLREEGETFLVSAGLKDGDKLVLTLPEYPQKGMEVKLSETAVAAVAKAE</sequence>
<name>A0ABY1WQP9_9GAMM</name>
<reference evidence="6" key="1">
    <citation type="submission" date="2019-02" db="EMBL/GenBank/DDBJ databases">
        <title>Draft genome sequence of Muricauda sp. 176CP4-71.</title>
        <authorList>
            <person name="Park J.-S."/>
        </authorList>
    </citation>
    <scope>NUCLEOTIDE SEQUENCE [LARGE SCALE GENOMIC DNA]</scope>
    <source>
        <strain evidence="6">176GS2-150</strain>
    </source>
</reference>
<evidence type="ECO:0000313" key="6">
    <source>
        <dbReference type="Proteomes" id="UP000292544"/>
    </source>
</evidence>
<organism evidence="5 6">
    <name type="scientific">Corallincola spongiicola</name>
    <dbReference type="NCBI Taxonomy" id="2520508"/>
    <lineage>
        <taxon>Bacteria</taxon>
        <taxon>Pseudomonadati</taxon>
        <taxon>Pseudomonadota</taxon>
        <taxon>Gammaproteobacteria</taxon>
        <taxon>Alteromonadales</taxon>
        <taxon>Psychromonadaceae</taxon>
        <taxon>Corallincola</taxon>
    </lineage>
</organism>
<evidence type="ECO:0000256" key="2">
    <source>
        <dbReference type="SAM" id="Coils"/>
    </source>
</evidence>
<dbReference type="Proteomes" id="UP000292544">
    <property type="component" value="Unassembled WGS sequence"/>
</dbReference>
<protein>
    <submittedName>
        <fullName evidence="5">Efflux RND transporter periplasmic adaptor subunit</fullName>
    </submittedName>
</protein>
<feature type="coiled-coil region" evidence="2">
    <location>
        <begin position="157"/>
        <end position="184"/>
    </location>
</feature>
<dbReference type="PANTHER" id="PTHR30469:SF12">
    <property type="entry name" value="MULTIDRUG RESISTANCE PROTEIN MDTA"/>
    <property type="match status" value="1"/>
</dbReference>
<dbReference type="EMBL" id="SHLY01000002">
    <property type="protein sequence ID" value="TAA47054.1"/>
    <property type="molecule type" value="Genomic_DNA"/>
</dbReference>
<feature type="signal peptide" evidence="3">
    <location>
        <begin position="1"/>
        <end position="19"/>
    </location>
</feature>
<feature type="coiled-coil region" evidence="2">
    <location>
        <begin position="104"/>
        <end position="131"/>
    </location>
</feature>
<dbReference type="SUPFAM" id="SSF111369">
    <property type="entry name" value="HlyD-like secretion proteins"/>
    <property type="match status" value="1"/>
</dbReference>